<dbReference type="EMBL" id="AP028055">
    <property type="protein sequence ID" value="BEG98093.1"/>
    <property type="molecule type" value="Genomic_DNA"/>
</dbReference>
<evidence type="ECO:0000313" key="2">
    <source>
        <dbReference type="Proteomes" id="UP001496674"/>
    </source>
</evidence>
<sequence length="712" mass="83453">MATEINIGLNKHQKPMDSILDSILCNSALYEKIIESYDAQLYIKRSMKVKKKNFLLYFAPYTLRQAQKVKNNITESINELHYTAPNIYDQRVKAIYGNNLYLQGVTNIIAPYFKINIYSSSSLLYNKLISPLASNARNHYTYRLDSLWKIGDGTFYKIKIIPKNLSYQLVSGYMIVEDRSWKVRELYLMVSSEYMHYNIRIFMGREKGEEYLPVKFDIDEFVNSMGNVINTNYTALLTYKNICLATSVPIRTKNKYDLSEAFSLSCDKDSCITDSLQFSRLRPIPLSEKEKTLYRDYFIFKDSFYYSNGKIKKKDLNFWGQAGELLLKSYTIDFSSLGSVRCSPIINPFLLNYSHNDGLSYRQEFKYNRLFADDRLLRVVPKVGYNFKRSEFYWSVNSDYDYCPARRASIHFSFGNGNRIYSSKVVEKIKDIPDSLFNFDKLNLEYFNDLYFDINHSKEVINGLYIKAGVTIHQRDAIKPSKIYVPQPSSISQNEQDLLDGLKNRYISFAPRLQISWTPGQYYYLNGKRKINLYSRYPTFSFDYERGIKGIMSSTGQYERIEFDMQHHFTLGLLQSIYLRAGTGAFTNTHELYFVDYVNLSKNNLPVGWYDDIGGVFQLLDSRWYNSSKKYLRAHLTYQSPFLWLKHMKKYTSYVINERIYLNLLSVPHLNPYVELGYGIGTHVFDAGAFVSFEKNSFKQIGFKFTFELFNR</sequence>
<reference evidence="1 2" key="1">
    <citation type="submission" date="2023-04" db="EMBL/GenBank/DDBJ databases">
        <title>Draft genome sequence of acteroides sedimenti strain YN3PY1.</title>
        <authorList>
            <person name="Yoshida N."/>
        </authorList>
    </citation>
    <scope>NUCLEOTIDE SEQUENCE [LARGE SCALE GENOMIC DNA]</scope>
    <source>
        <strain evidence="1 2">YN3PY1</strain>
    </source>
</reference>
<proteinExistence type="predicted"/>
<dbReference type="InterPro" id="IPR043741">
    <property type="entry name" value="DUF5686"/>
</dbReference>
<protein>
    <recommendedName>
        <fullName evidence="3">Outer membrane protein</fullName>
    </recommendedName>
</protein>
<gene>
    <name evidence="1" type="ORF">BSYN_03580</name>
</gene>
<evidence type="ECO:0000313" key="1">
    <source>
        <dbReference type="EMBL" id="BEG98093.1"/>
    </source>
</evidence>
<accession>A0ABM8I7J6</accession>
<organism evidence="1 2">
    <name type="scientific">Bacteroides sedimenti</name>
    <dbReference type="NCBI Taxonomy" id="2136147"/>
    <lineage>
        <taxon>Bacteria</taxon>
        <taxon>Pseudomonadati</taxon>
        <taxon>Bacteroidota</taxon>
        <taxon>Bacteroidia</taxon>
        <taxon>Bacteroidales</taxon>
        <taxon>Bacteroidaceae</taxon>
        <taxon>Bacteroides</taxon>
    </lineage>
</organism>
<dbReference type="Pfam" id="PF18939">
    <property type="entry name" value="DUF5686"/>
    <property type="match status" value="1"/>
</dbReference>
<name>A0ABM8I7J6_9BACE</name>
<keyword evidence="2" id="KW-1185">Reference proteome</keyword>
<evidence type="ECO:0008006" key="3">
    <source>
        <dbReference type="Google" id="ProtNLM"/>
    </source>
</evidence>
<dbReference type="RefSeq" id="WP_353332744.1">
    <property type="nucleotide sequence ID" value="NZ_AP028055.1"/>
</dbReference>
<dbReference type="Proteomes" id="UP001496674">
    <property type="component" value="Chromosome"/>
</dbReference>